<evidence type="ECO:0000256" key="1">
    <source>
        <dbReference type="ARBA" id="ARBA00009156"/>
    </source>
</evidence>
<gene>
    <name evidence="6" type="ORF">THTE_0598</name>
</gene>
<dbReference type="RefSeq" id="WP_095413881.1">
    <property type="nucleotide sequence ID" value="NZ_CP018477.1"/>
</dbReference>
<dbReference type="PANTHER" id="PTHR43095:SF5">
    <property type="entry name" value="XYLULOSE KINASE"/>
    <property type="match status" value="1"/>
</dbReference>
<dbReference type="KEGG" id="ttf:THTE_0598"/>
<evidence type="ECO:0000259" key="4">
    <source>
        <dbReference type="Pfam" id="PF00370"/>
    </source>
</evidence>
<dbReference type="InterPro" id="IPR018485">
    <property type="entry name" value="FGGY_C"/>
</dbReference>
<evidence type="ECO:0000259" key="5">
    <source>
        <dbReference type="Pfam" id="PF02782"/>
    </source>
</evidence>
<keyword evidence="3 6" id="KW-0418">Kinase</keyword>
<sequence length="519" mass="56849">MSEGLQCVKKSAVITGWDFSTGGVKCLAFDTEGHVLAEVRLPTDIWFGDSPATGIRELNVMQLEGQAYASVRAIAAELTRLGRIKDWVAGGISATHHTSARIDALGNQVRRAICWNDATLAEYHAKGLARLGGQERVQELIGGPWAIRYGLSHLVKDEVHLSPADWRRTRRIAAHGVLAAGYLTGNFDVCSVSVGASSGIMDLRTNKWRREMLEALENEEYRRLAWKQLPKIIDHYTPVGALSEAVALQAGLPPRVRPLIFPTSDDQQAGLVGGGAVDAGQVAVILGNSAVVNSSSKDRPQRGQLDVMRLNWGPYLWMRCYNNGAQFLDQVVGPKPDWAALEQAARNVPPGCDGILVLPFVNPEPSLGISQKDAQLRWIPRMPEEMGRRFRAALEAIAYLIALAVAEHEDAGQNITRITVSGGIARSNLMCEILATVLNRPLLRLESEEGPALGAAVTALAAMESYLRKQKGIRKKFTVADAVSVMVRFRGTVEPNPAWSENYRQGLARFREELARLRE</sequence>
<protein>
    <submittedName>
        <fullName evidence="6">Xylulose kinase</fullName>
        <ecNumber evidence="6">2.7.1.17</ecNumber>
    </submittedName>
</protein>
<dbReference type="InterPro" id="IPR043129">
    <property type="entry name" value="ATPase_NBD"/>
</dbReference>
<dbReference type="OrthoDB" id="9805576at2"/>
<dbReference type="PANTHER" id="PTHR43095">
    <property type="entry name" value="SUGAR KINASE"/>
    <property type="match status" value="1"/>
</dbReference>
<organism evidence="6 7">
    <name type="scientific">Thermogutta terrifontis</name>
    <dbReference type="NCBI Taxonomy" id="1331910"/>
    <lineage>
        <taxon>Bacteria</taxon>
        <taxon>Pseudomonadati</taxon>
        <taxon>Planctomycetota</taxon>
        <taxon>Planctomycetia</taxon>
        <taxon>Pirellulales</taxon>
        <taxon>Thermoguttaceae</taxon>
        <taxon>Thermogutta</taxon>
    </lineage>
</organism>
<evidence type="ECO:0000256" key="3">
    <source>
        <dbReference type="ARBA" id="ARBA00022777"/>
    </source>
</evidence>
<proteinExistence type="inferred from homology"/>
<evidence type="ECO:0000256" key="2">
    <source>
        <dbReference type="ARBA" id="ARBA00022679"/>
    </source>
</evidence>
<dbReference type="EMBL" id="CP018477">
    <property type="protein sequence ID" value="ASV73200.1"/>
    <property type="molecule type" value="Genomic_DNA"/>
</dbReference>
<evidence type="ECO:0000313" key="7">
    <source>
        <dbReference type="Proteomes" id="UP000215086"/>
    </source>
</evidence>
<evidence type="ECO:0000313" key="6">
    <source>
        <dbReference type="EMBL" id="ASV73200.1"/>
    </source>
</evidence>
<dbReference type="Gene3D" id="3.30.420.40">
    <property type="match status" value="2"/>
</dbReference>
<dbReference type="InterPro" id="IPR000577">
    <property type="entry name" value="Carb_kinase_FGGY"/>
</dbReference>
<keyword evidence="2 6" id="KW-0808">Transferase</keyword>
<dbReference type="EC" id="2.7.1.17" evidence="6"/>
<dbReference type="InterPro" id="IPR050406">
    <property type="entry name" value="FGGY_Carb_Kinase"/>
</dbReference>
<dbReference type="SUPFAM" id="SSF53067">
    <property type="entry name" value="Actin-like ATPase domain"/>
    <property type="match status" value="2"/>
</dbReference>
<dbReference type="AlphaFoldDB" id="A0A286RB56"/>
<dbReference type="Pfam" id="PF00370">
    <property type="entry name" value="FGGY_N"/>
    <property type="match status" value="1"/>
</dbReference>
<dbReference type="PIRSF" id="PIRSF000538">
    <property type="entry name" value="GlpK"/>
    <property type="match status" value="1"/>
</dbReference>
<name>A0A286RB56_9BACT</name>
<dbReference type="InterPro" id="IPR018484">
    <property type="entry name" value="FGGY_N"/>
</dbReference>
<accession>A0A286RB56</accession>
<feature type="domain" description="Carbohydrate kinase FGGY C-terminal" evidence="5">
    <location>
        <begin position="353"/>
        <end position="463"/>
    </location>
</feature>
<dbReference type="GO" id="GO:0004856">
    <property type="term" value="F:D-xylulokinase activity"/>
    <property type="evidence" value="ECO:0007669"/>
    <property type="project" value="UniProtKB-EC"/>
</dbReference>
<dbReference type="Pfam" id="PF02782">
    <property type="entry name" value="FGGY_C"/>
    <property type="match status" value="1"/>
</dbReference>
<dbReference type="Proteomes" id="UP000215086">
    <property type="component" value="Chromosome"/>
</dbReference>
<comment type="similarity">
    <text evidence="1">Belongs to the FGGY kinase family.</text>
</comment>
<keyword evidence="7" id="KW-1185">Reference proteome</keyword>
<feature type="domain" description="Carbohydrate kinase FGGY N-terminal" evidence="4">
    <location>
        <begin position="14"/>
        <end position="273"/>
    </location>
</feature>
<reference evidence="6 7" key="1">
    <citation type="journal article" name="Front. Microbiol.">
        <title>Sugar Metabolism of the First Thermophilic Planctomycete Thermogutta terrifontis: Comparative Genomic and Transcriptomic Approaches.</title>
        <authorList>
            <person name="Elcheninov A.G."/>
            <person name="Menzel P."/>
            <person name="Gudbergsdottir S.R."/>
            <person name="Slesarev A.I."/>
            <person name="Kadnikov V.V."/>
            <person name="Krogh A."/>
            <person name="Bonch-Osmolovskaya E.A."/>
            <person name="Peng X."/>
            <person name="Kublanov I.V."/>
        </authorList>
    </citation>
    <scope>NUCLEOTIDE SEQUENCE [LARGE SCALE GENOMIC DNA]</scope>
    <source>
        <strain evidence="6 7">R1</strain>
    </source>
</reference>